<dbReference type="EMBL" id="JAMSKV010000007">
    <property type="protein sequence ID" value="MCQ8278757.1"/>
    <property type="molecule type" value="Genomic_DNA"/>
</dbReference>
<dbReference type="Pfam" id="PF00881">
    <property type="entry name" value="Nitroreductase"/>
    <property type="match status" value="1"/>
</dbReference>
<dbReference type="Proteomes" id="UP001524587">
    <property type="component" value="Unassembled WGS sequence"/>
</dbReference>
<name>A0ABT1W7B4_9PROT</name>
<dbReference type="InterPro" id="IPR029479">
    <property type="entry name" value="Nitroreductase"/>
</dbReference>
<dbReference type="InterPro" id="IPR000415">
    <property type="entry name" value="Nitroreductase-like"/>
</dbReference>
<dbReference type="InterPro" id="IPR050627">
    <property type="entry name" value="Nitroreductase/BluB"/>
</dbReference>
<gene>
    <name evidence="2" type="primary">bluB</name>
    <name evidence="2" type="ORF">NFI95_09860</name>
</gene>
<dbReference type="EC" id="1.13.11.79" evidence="2"/>
<keyword evidence="2" id="KW-0560">Oxidoreductase</keyword>
<evidence type="ECO:0000313" key="3">
    <source>
        <dbReference type="Proteomes" id="UP001524587"/>
    </source>
</evidence>
<dbReference type="PANTHER" id="PTHR23026:SF123">
    <property type="entry name" value="NAD(P)H NITROREDUCTASE RV3131-RELATED"/>
    <property type="match status" value="1"/>
</dbReference>
<evidence type="ECO:0000259" key="1">
    <source>
        <dbReference type="Pfam" id="PF00881"/>
    </source>
</evidence>
<dbReference type="InterPro" id="IPR012825">
    <property type="entry name" value="BluB"/>
</dbReference>
<dbReference type="PANTHER" id="PTHR23026">
    <property type="entry name" value="NADPH NITROREDUCTASE"/>
    <property type="match status" value="1"/>
</dbReference>
<protein>
    <submittedName>
        <fullName evidence="2">5,6-dimethylbenzimidazole synthase</fullName>
        <ecNumber evidence="2">1.13.11.79</ecNumber>
    </submittedName>
</protein>
<dbReference type="SUPFAM" id="SSF55469">
    <property type="entry name" value="FMN-dependent nitroreductase-like"/>
    <property type="match status" value="1"/>
</dbReference>
<organism evidence="2 3">
    <name type="scientific">Endosaccharibacter trunci</name>
    <dbReference type="NCBI Taxonomy" id="2812733"/>
    <lineage>
        <taxon>Bacteria</taxon>
        <taxon>Pseudomonadati</taxon>
        <taxon>Pseudomonadota</taxon>
        <taxon>Alphaproteobacteria</taxon>
        <taxon>Acetobacterales</taxon>
        <taxon>Acetobacteraceae</taxon>
        <taxon>Endosaccharibacter</taxon>
    </lineage>
</organism>
<dbReference type="Gene3D" id="3.40.109.10">
    <property type="entry name" value="NADH Oxidase"/>
    <property type="match status" value="1"/>
</dbReference>
<proteinExistence type="predicted"/>
<evidence type="ECO:0000313" key="2">
    <source>
        <dbReference type="EMBL" id="MCQ8278757.1"/>
    </source>
</evidence>
<sequence length="211" mass="23751">MIPPSFDDAFRARLHDLFVWRRDVRHFRTDPLPEDMVERLLSVARLAPSVGLSEPWRLVRVGSVQARQAVRDAFTRCNQDALSAREGDDATRYARLKLAGLDRAPLQLAVFAEPDPARGRGLGRRTMPETTSFSAVLAIHTLWLTARAEGIGLGWVSILDPARMNAILDVPPQWRFIAILCLGFPDADHSIPELARQGWEQRDPDPSILER</sequence>
<keyword evidence="3" id="KW-1185">Reference proteome</keyword>
<reference evidence="2 3" key="1">
    <citation type="submission" date="2022-06" db="EMBL/GenBank/DDBJ databases">
        <title>Endosaccharibacter gen. nov., sp. nov., endophytic bacteria isolated from sugarcane.</title>
        <authorList>
            <person name="Pitiwittayakul N."/>
            <person name="Yukphan P."/>
            <person name="Charoenyingcharoen P."/>
            <person name="Tanasupawat S."/>
        </authorList>
    </citation>
    <scope>NUCLEOTIDE SEQUENCE [LARGE SCALE GENOMIC DNA]</scope>
    <source>
        <strain evidence="2 3">KSS8</strain>
    </source>
</reference>
<feature type="domain" description="Nitroreductase" evidence="1">
    <location>
        <begin position="20"/>
        <end position="183"/>
    </location>
</feature>
<comment type="caution">
    <text evidence="2">The sequence shown here is derived from an EMBL/GenBank/DDBJ whole genome shotgun (WGS) entry which is preliminary data.</text>
</comment>
<dbReference type="RefSeq" id="WP_422864234.1">
    <property type="nucleotide sequence ID" value="NZ_JAMSKV010000007.1"/>
</dbReference>
<dbReference type="NCBIfam" id="TIGR02476">
    <property type="entry name" value="BluB"/>
    <property type="match status" value="1"/>
</dbReference>
<dbReference type="GO" id="GO:0102919">
    <property type="term" value="F:5,6-dimethylbenzimidazole synthase activity"/>
    <property type="evidence" value="ECO:0007669"/>
    <property type="project" value="UniProtKB-EC"/>
</dbReference>
<accession>A0ABT1W7B4</accession>